<evidence type="ECO:0000313" key="1">
    <source>
        <dbReference type="EMBL" id="AKK24862.1"/>
    </source>
</evidence>
<dbReference type="KEGG" id="pox:MB84_29265"/>
<keyword evidence="1" id="KW-0614">Plasmid</keyword>
<organism evidence="1 2">
    <name type="scientific">Pandoraea oxalativorans</name>
    <dbReference type="NCBI Taxonomy" id="573737"/>
    <lineage>
        <taxon>Bacteria</taxon>
        <taxon>Pseudomonadati</taxon>
        <taxon>Pseudomonadota</taxon>
        <taxon>Betaproteobacteria</taxon>
        <taxon>Burkholderiales</taxon>
        <taxon>Burkholderiaceae</taxon>
        <taxon>Pandoraea</taxon>
    </lineage>
</organism>
<dbReference type="EMBL" id="CP011518">
    <property type="protein sequence ID" value="AKK24862.1"/>
    <property type="molecule type" value="Genomic_DNA"/>
</dbReference>
<evidence type="ECO:0000313" key="2">
    <source>
        <dbReference type="Proteomes" id="UP000035050"/>
    </source>
</evidence>
<dbReference type="Proteomes" id="UP000035050">
    <property type="component" value="Plasmid pPO70-1"/>
</dbReference>
<gene>
    <name evidence="1" type="ORF">MB84_29265</name>
</gene>
<dbReference type="AlphaFoldDB" id="A0A0G3ICD7"/>
<geneLocation type="plasmid" evidence="1 2">
    <name>pPO70-1</name>
</geneLocation>
<keyword evidence="2" id="KW-1185">Reference proteome</keyword>
<protein>
    <submittedName>
        <fullName evidence="1">Uncharacterized protein</fullName>
    </submittedName>
</protein>
<proteinExistence type="predicted"/>
<sequence length="665" mass="72471">MSGAWGTVLQPAVGRLQPYEMDALCEAVAKRFLVVDAHGRAEVALSVSVNGTPQIAGPGHGGAVAEDAAQAAPRAAENAARDTLDPLDPLDAHALRQRGLVLLTKLAEQVADTFAANGVPLDVALEQAQDIVLRLADEELMTADEALRATLVGQQVDQRGVNLCIDGRKVSFHKTTTFVAASGAHEPAAPPPLTALIDVTMSFEAKPANAWLHAIDRHVKCFGSDKHWLLEGCGERATVWQAPSSDITTALREQLGAPPEPAGWRGAVAEWYRALETIFGRRGMVFNAGDFGRGAHWAAPARAPLDGVRDFMERAQGTQAVSAAPRGAHWRQRVAVYRRHDAGVSRDSAYARATLIERIPAEKRREAVEIALRRQQIDPQKPISNQREQFQAVGRVSAEPDFETYEREGALHYKVQVPPSSAGHAARLLGEVTEDVSEQRMRNLQELLVKDFDRNLMPLGRDYLMVNGVRLVADKFYDAYAALDSLTNDVEYDVAALPPALRTLIEDGGLPPIGANDRCTRATLAAAVRKQASVSAIDMLAQVITDADLQRQVTPFFTQTFDLTVDFVGDIYGVPVITSPVQQRRCHFTTTSQPDGRPGFTVHYERESQAPPLANDYVNIGVGSSFVIQPAELAHAKVRIATDWEVTADTIDLRRGTVEVDLKRK</sequence>
<reference evidence="1" key="1">
    <citation type="submission" date="2016-06" db="EMBL/GenBank/DDBJ databases">
        <title>Pandoraea oxalativorans DSM 23570 Genome Sequencing.</title>
        <authorList>
            <person name="Ee R."/>
            <person name="Lim Y.-L."/>
            <person name="Yong D."/>
            <person name="Yin W.-F."/>
            <person name="Chan K.-G."/>
        </authorList>
    </citation>
    <scope>NUCLEOTIDE SEQUENCE</scope>
    <source>
        <strain evidence="1">DSM 23570</strain>
        <plasmid evidence="1">pPO70-1</plasmid>
    </source>
</reference>
<name>A0A0G3ICD7_9BURK</name>
<accession>A0A0G3ICD7</accession>
<dbReference type="PATRIC" id="fig|573737.6.peg.5853"/>